<dbReference type="NCBIfam" id="TIGR02595">
    <property type="entry name" value="PEP_CTERM"/>
    <property type="match status" value="1"/>
</dbReference>
<dbReference type="InterPro" id="IPR013424">
    <property type="entry name" value="Ice-binding_C"/>
</dbReference>
<gene>
    <name evidence="2" type="ORF">DGD08_03165</name>
</gene>
<sequence length="289" mass="28937">MSEIIPRHCIDSDPLCMGFLAQSWPTPAALPIAYTSTPSAMTRLTRSFAALLVSSVALSASAAAQSGTVSVGATQSLYLAGGNAYSAVPGCGAPGCVPPDGGGIAPVSIALTPGTGRVLTFSSVLGTMSFCPGNTCVTSNPDGPAPPLISTGLNSSGAISGISAGTAGFLGGVFLGAGLPASAPASLDFNTIGTEFLSLNPVLGQLFFIGDGSTAASVTQQFFVPDGATTLYLGIADGFSFWGDPGAYDDNEGAYRASYTVQSTVPEPSTFLLMAVGAVAVFALRRRRA</sequence>
<protein>
    <submittedName>
        <fullName evidence="2">PEP-CTERM sorting domain-containing protein</fullName>
    </submittedName>
</protein>
<comment type="caution">
    <text evidence="2">The sequence shown here is derived from an EMBL/GenBank/DDBJ whole genome shotgun (WGS) entry which is preliminary data.</text>
</comment>
<dbReference type="AlphaFoldDB" id="A0A3D4V5W8"/>
<dbReference type="Proteomes" id="UP000264071">
    <property type="component" value="Unassembled WGS sequence"/>
</dbReference>
<feature type="domain" description="Ice-binding protein C-terminal" evidence="1">
    <location>
        <begin position="264"/>
        <end position="287"/>
    </location>
</feature>
<proteinExistence type="predicted"/>
<accession>A0A3D4V5W8</accession>
<evidence type="ECO:0000259" key="1">
    <source>
        <dbReference type="Pfam" id="PF07589"/>
    </source>
</evidence>
<evidence type="ECO:0000313" key="3">
    <source>
        <dbReference type="Proteomes" id="UP000264071"/>
    </source>
</evidence>
<dbReference type="Pfam" id="PF07589">
    <property type="entry name" value="PEP-CTERM"/>
    <property type="match status" value="1"/>
</dbReference>
<dbReference type="EMBL" id="DPIY01000004">
    <property type="protein sequence ID" value="HCT56194.1"/>
    <property type="molecule type" value="Genomic_DNA"/>
</dbReference>
<reference evidence="2 3" key="1">
    <citation type="journal article" date="2018" name="Nat. Biotechnol.">
        <title>A standardized bacterial taxonomy based on genome phylogeny substantially revises the tree of life.</title>
        <authorList>
            <person name="Parks D.H."/>
            <person name="Chuvochina M."/>
            <person name="Waite D.W."/>
            <person name="Rinke C."/>
            <person name="Skarshewski A."/>
            <person name="Chaumeil P.A."/>
            <person name="Hugenholtz P."/>
        </authorList>
    </citation>
    <scope>NUCLEOTIDE SEQUENCE [LARGE SCALE GENOMIC DNA]</scope>
    <source>
        <strain evidence="2">UBA8844</strain>
    </source>
</reference>
<evidence type="ECO:0000313" key="2">
    <source>
        <dbReference type="EMBL" id="HCT56194.1"/>
    </source>
</evidence>
<organism evidence="2 3">
    <name type="scientific">Gemmatimonas aurantiaca</name>
    <dbReference type="NCBI Taxonomy" id="173480"/>
    <lineage>
        <taxon>Bacteria</taxon>
        <taxon>Pseudomonadati</taxon>
        <taxon>Gemmatimonadota</taxon>
        <taxon>Gemmatimonadia</taxon>
        <taxon>Gemmatimonadales</taxon>
        <taxon>Gemmatimonadaceae</taxon>
        <taxon>Gemmatimonas</taxon>
    </lineage>
</organism>
<name>A0A3D4V5W8_9BACT</name>